<protein>
    <recommendedName>
        <fullName evidence="4">Holin</fullName>
    </recommendedName>
</protein>
<evidence type="ECO:0000256" key="1">
    <source>
        <dbReference type="SAM" id="Phobius"/>
    </source>
</evidence>
<keyword evidence="1" id="KW-0472">Membrane</keyword>
<evidence type="ECO:0008006" key="4">
    <source>
        <dbReference type="Google" id="ProtNLM"/>
    </source>
</evidence>
<reference evidence="2" key="1">
    <citation type="submission" date="2020-07" db="EMBL/GenBank/DDBJ databases">
        <title>Highly diverse flavobacterial phages as mortality factor during North Sea spring blooms.</title>
        <authorList>
            <person name="Bartlau N."/>
            <person name="Wichels A."/>
            <person name="Krohne G."/>
            <person name="Adriaenssens E.M."/>
            <person name="Heins A."/>
            <person name="Fuchs B.M."/>
            <person name="Amann R."/>
            <person name="Moraru C."/>
        </authorList>
    </citation>
    <scope>NUCLEOTIDE SEQUENCE</scope>
</reference>
<keyword evidence="3" id="KW-1185">Reference proteome</keyword>
<accession>A0A8E4ZJI7</accession>
<organism evidence="2 3">
    <name type="scientific">Polaribacter phage Freya_1</name>
    <dbReference type="NCBI Taxonomy" id="2745662"/>
    <lineage>
        <taxon>Viruses</taxon>
        <taxon>Duplodnaviria</taxon>
        <taxon>Heunggongvirae</taxon>
        <taxon>Uroviricota</taxon>
        <taxon>Caudoviricetes</taxon>
        <taxon>Forsetiviridae</taxon>
        <taxon>Freyavirus</taxon>
        <taxon>Freyavirus freya</taxon>
    </lineage>
</organism>
<name>A0A8E4ZJI7_9CAUD</name>
<proteinExistence type="predicted"/>
<keyword evidence="1" id="KW-1133">Transmembrane helix</keyword>
<gene>
    <name evidence="2" type="ORF">Freya1_32</name>
</gene>
<sequence length="88" mass="10296">MTLQIDEVTKLLNKESVTAIGLLLTICALLIWDKVRQEKRYESLLDKYEKEQEDNKTILIDLVQKSILATEKNTQAINTIRDVYRDRT</sequence>
<dbReference type="EMBL" id="MT732463">
    <property type="protein sequence ID" value="QQV90903.1"/>
    <property type="molecule type" value="Genomic_DNA"/>
</dbReference>
<keyword evidence="1" id="KW-0812">Transmembrane</keyword>
<dbReference type="Proteomes" id="UP000693667">
    <property type="component" value="Segment"/>
</dbReference>
<feature type="transmembrane region" description="Helical" evidence="1">
    <location>
        <begin position="16"/>
        <end position="32"/>
    </location>
</feature>
<evidence type="ECO:0000313" key="3">
    <source>
        <dbReference type="Proteomes" id="UP000693667"/>
    </source>
</evidence>
<evidence type="ECO:0000313" key="2">
    <source>
        <dbReference type="EMBL" id="QQV90903.1"/>
    </source>
</evidence>